<name>A0A0C3PQ87_9AGAM</name>
<keyword evidence="1" id="KW-0175">Coiled coil</keyword>
<gene>
    <name evidence="4" type="ORF">M407DRAFT_11714</name>
    <name evidence="3" type="ORF">M407DRAFT_231018</name>
</gene>
<feature type="region of interest" description="Disordered" evidence="2">
    <location>
        <begin position="1160"/>
        <end position="1239"/>
    </location>
</feature>
<feature type="region of interest" description="Disordered" evidence="2">
    <location>
        <begin position="850"/>
        <end position="871"/>
    </location>
</feature>
<keyword evidence="5" id="KW-1185">Reference proteome</keyword>
<dbReference type="OrthoDB" id="3267196at2759"/>
<feature type="compositionally biased region" description="Low complexity" evidence="2">
    <location>
        <begin position="246"/>
        <end position="258"/>
    </location>
</feature>
<accession>A0A0C3PQ87</accession>
<evidence type="ECO:0000313" key="3">
    <source>
        <dbReference type="EMBL" id="KIO16695.1"/>
    </source>
</evidence>
<feature type="compositionally biased region" description="Polar residues" evidence="2">
    <location>
        <begin position="1064"/>
        <end position="1085"/>
    </location>
</feature>
<dbReference type="EMBL" id="KN823502">
    <property type="protein sequence ID" value="KIO16695.1"/>
    <property type="molecule type" value="Genomic_DNA"/>
</dbReference>
<organism evidence="3 5">
    <name type="scientific">Tulasnella calospora MUT 4182</name>
    <dbReference type="NCBI Taxonomy" id="1051891"/>
    <lineage>
        <taxon>Eukaryota</taxon>
        <taxon>Fungi</taxon>
        <taxon>Dikarya</taxon>
        <taxon>Basidiomycota</taxon>
        <taxon>Agaricomycotina</taxon>
        <taxon>Agaricomycetes</taxon>
        <taxon>Cantharellales</taxon>
        <taxon>Tulasnellaceae</taxon>
        <taxon>Tulasnella</taxon>
    </lineage>
</organism>
<dbReference type="HOGENOM" id="CLU_263602_0_0_1"/>
<feature type="compositionally biased region" description="Polar residues" evidence="2">
    <location>
        <begin position="853"/>
        <end position="863"/>
    </location>
</feature>
<reference evidence="5" key="2">
    <citation type="submission" date="2015-01" db="EMBL/GenBank/DDBJ databases">
        <title>Evolutionary Origins and Diversification of the Mycorrhizal Mutualists.</title>
        <authorList>
            <consortium name="DOE Joint Genome Institute"/>
            <consortium name="Mycorrhizal Genomics Consortium"/>
            <person name="Kohler A."/>
            <person name="Kuo A."/>
            <person name="Nagy L.G."/>
            <person name="Floudas D."/>
            <person name="Copeland A."/>
            <person name="Barry K.W."/>
            <person name="Cichocki N."/>
            <person name="Veneault-Fourrey C."/>
            <person name="LaButti K."/>
            <person name="Lindquist E.A."/>
            <person name="Lipzen A."/>
            <person name="Lundell T."/>
            <person name="Morin E."/>
            <person name="Murat C."/>
            <person name="Riley R."/>
            <person name="Ohm R."/>
            <person name="Sun H."/>
            <person name="Tunlid A."/>
            <person name="Henrissat B."/>
            <person name="Grigoriev I.V."/>
            <person name="Hibbett D.S."/>
            <person name="Martin F."/>
        </authorList>
    </citation>
    <scope>NUCLEOTIDE SEQUENCE [LARGE SCALE GENOMIC DNA]</scope>
    <source>
        <strain evidence="5">MUT 4182</strain>
    </source>
</reference>
<feature type="region of interest" description="Disordered" evidence="2">
    <location>
        <begin position="142"/>
        <end position="258"/>
    </location>
</feature>
<feature type="compositionally biased region" description="Polar residues" evidence="2">
    <location>
        <begin position="1103"/>
        <end position="1118"/>
    </location>
</feature>
<dbReference type="Proteomes" id="UP000054248">
    <property type="component" value="Unassembled WGS sequence"/>
</dbReference>
<feature type="compositionally biased region" description="Basic residues" evidence="2">
    <location>
        <begin position="180"/>
        <end position="190"/>
    </location>
</feature>
<feature type="coiled-coil region" evidence="1">
    <location>
        <begin position="928"/>
        <end position="976"/>
    </location>
</feature>
<evidence type="ECO:0000313" key="5">
    <source>
        <dbReference type="Proteomes" id="UP000054248"/>
    </source>
</evidence>
<sequence length="1275" mass="143264">MDLQDVEDIDIVILQEFRAWAFPQAVSDPNHQPYFSLEDPSSWVTLDALKLFLHRKGSHSQLLPKTALSSPYFSLENRENWTKPGPLQAFQDACLSTSHAGNDPPLCSSSNLMKFEDQIPSPRIFGNTIPDDLPGLAETLAHSFDDDGLDDPWARAPSGTANDPVLVDSSPSESELQPAGRKRKRHRKTPRDRMPTLIPISDSDSDLPELPFKPAKRPRAPTVNTGHQLQASKLELDSDPDTNGVNTSTTKSSRTTTSTRIQITRNRWVNSLVDLDEIPDVWTIPRDKLAYRLDFSKIPLANDKTIESLIRHEAQDAWKVDSGGSSDHSKGDATCLEGILAASERVRVRRITAHCRGVKICSQFPSESWLGMERYEPEFEWRQELRTKRLDAHEHEQYNIRPTSLFYRQIVRQHCGVSNCPGTAIIRKSAKRSTSTGQHHFIGCSAWTAAGGRDHLYSIIPASVDVEELRHMLLNDGQARNLETVGPECSMVLRFGSHRKECLEFQAKGVKKAIVILEKPHTHPLAPDEKPTHSDALLVREAISTAGAKGLTAMKLFTLPSAQTTHERLGGRSLSAVAPGIAAERRLRYEVELAKKAEFPHGLGWEGLMHEMRKESKLPLNEQYIHYANWNPKRRLVVTMFQGIAKYFHQARHLAVDFTFKRVKGEMNQWDVATNVARFNERAILASIYCDKSDRETYTELFDMLFEQIERVTGSKLLIFAVHGEGVRAVLTDCEVPETQGLGDALVKVNKSFSSSPLQDINDPLILVTYVGKLCKTHFHRRIDDMKDVPKDVRDHLRGFPFLQSEEELQAFDEFCIKSPFKRVKDWWQHKKNNSQLRPMLNKYLSPMDDESWSTTPDTTNEVESAHAGQNKDTGIGKNLLEAILDAKERDLELLKRWEAQEMHGSLKKTWNYNLDRSIRSSQRRSHHARETAKKKVATDTYAELQNELQELKESLNIAKDESQNIKRQIGKLKESGITAKSSGLPGDEFRSLSNSLFDIREGINEIQSAIKEKQRESSQFRDLNNLKHTRLPSSKGKEPAVPARQRRPSIPSTSVTPSSDSSHFNGRNTDVSMDFNDQNTFQSDLESDTPIDESYYLGSPAKSRSSAVSTPSQTPTSLRGRAPRTTLQPAATNLLQSTPTPRQKTPLCETSAGLDLFNADLHPLSPRPHPGAGPGPFTMQSYQLSTMQLSETPLESNGTASTPNRDRSQPSAGTTHGSSLDSTPHGGNKTIECNPDHPEHWLTPNRSRTIQDAHPFLWNLMVDPSRLGRSVRPE</sequence>
<evidence type="ECO:0000256" key="2">
    <source>
        <dbReference type="SAM" id="MobiDB-lite"/>
    </source>
</evidence>
<feature type="compositionally biased region" description="Polar residues" evidence="2">
    <location>
        <begin position="222"/>
        <end position="231"/>
    </location>
</feature>
<dbReference type="EMBL" id="KN823262">
    <property type="protein sequence ID" value="KIO18768.1"/>
    <property type="molecule type" value="Genomic_DNA"/>
</dbReference>
<feature type="compositionally biased region" description="Low complexity" evidence="2">
    <location>
        <begin position="1049"/>
        <end position="1063"/>
    </location>
</feature>
<feature type="region of interest" description="Disordered" evidence="2">
    <location>
        <begin position="1012"/>
        <end position="1148"/>
    </location>
</feature>
<feature type="compositionally biased region" description="Polar residues" evidence="2">
    <location>
        <begin position="1126"/>
        <end position="1144"/>
    </location>
</feature>
<dbReference type="AlphaFoldDB" id="A0A0C3PQ87"/>
<proteinExistence type="predicted"/>
<reference evidence="3 5" key="1">
    <citation type="submission" date="2014-04" db="EMBL/GenBank/DDBJ databases">
        <authorList>
            <consortium name="DOE Joint Genome Institute"/>
            <person name="Kuo A."/>
            <person name="Girlanda M."/>
            <person name="Perotto S."/>
            <person name="Kohler A."/>
            <person name="Nagy L.G."/>
            <person name="Floudas D."/>
            <person name="Copeland A."/>
            <person name="Barry K.W."/>
            <person name="Cichocki N."/>
            <person name="Veneault-Fourrey C."/>
            <person name="LaButti K."/>
            <person name="Lindquist E.A."/>
            <person name="Lipzen A."/>
            <person name="Lundell T."/>
            <person name="Morin E."/>
            <person name="Murat C."/>
            <person name="Sun H."/>
            <person name="Tunlid A."/>
            <person name="Henrissat B."/>
            <person name="Grigoriev I.V."/>
            <person name="Hibbett D.S."/>
            <person name="Martin F."/>
            <person name="Nordberg H.P."/>
            <person name="Cantor M.N."/>
            <person name="Hua S.X."/>
        </authorList>
    </citation>
    <scope>NUCLEOTIDE SEQUENCE [LARGE SCALE GENOMIC DNA]</scope>
    <source>
        <strain evidence="3 5">MUT 4182</strain>
    </source>
</reference>
<feature type="compositionally biased region" description="Polar residues" evidence="2">
    <location>
        <begin position="1179"/>
        <end position="1223"/>
    </location>
</feature>
<reference evidence="3" key="3">
    <citation type="submission" date="2015-02" db="EMBL/GenBank/DDBJ databases">
        <title>Evolutionary Origins and Diversification of the Mycorrhizal Mutualists.</title>
        <authorList>
            <consortium name="DOE Joint Genome Institute"/>
            <consortium name="Mycorrhizal Genomics Consortium"/>
            <person name="Kohler A."/>
            <person name="Kuo A."/>
            <person name="Nagy L.G."/>
            <person name="Floudas D."/>
            <person name="Copeland A."/>
            <person name="Barry K.W."/>
            <person name="Cichocki N."/>
            <person name="Veneault-Fourrey C."/>
            <person name="LaButti K."/>
            <person name="Lindquist E.A."/>
            <person name="Lipzen A."/>
            <person name="Lundell T."/>
            <person name="Morin E."/>
            <person name="Murat C."/>
            <person name="Riley R."/>
            <person name="Ohm R."/>
            <person name="Sun H."/>
            <person name="Tunlid A."/>
            <person name="Henrissat B."/>
            <person name="Grigoriev I.V."/>
            <person name="Hibbett D.S."/>
            <person name="Martin F."/>
        </authorList>
    </citation>
    <scope>NUCLEOTIDE SEQUENCE</scope>
    <source>
        <strain evidence="3">MUT 4182</strain>
    </source>
</reference>
<evidence type="ECO:0000256" key="1">
    <source>
        <dbReference type="SAM" id="Coils"/>
    </source>
</evidence>
<evidence type="ECO:0000313" key="4">
    <source>
        <dbReference type="EMBL" id="KIO18768.1"/>
    </source>
</evidence>
<protein>
    <submittedName>
        <fullName evidence="3">Uncharacterized protein</fullName>
    </submittedName>
</protein>